<accession>A0A1Y2ACH6</accession>
<keyword evidence="3" id="KW-0732">Signal</keyword>
<evidence type="ECO:0000256" key="3">
    <source>
        <dbReference type="SAM" id="SignalP"/>
    </source>
</evidence>
<keyword evidence="2" id="KW-0812">Transmembrane</keyword>
<dbReference type="EMBL" id="MCOG01000308">
    <property type="protein sequence ID" value="ORY19977.1"/>
    <property type="molecule type" value="Genomic_DNA"/>
</dbReference>
<evidence type="ECO:0000313" key="4">
    <source>
        <dbReference type="EMBL" id="ORY19977.1"/>
    </source>
</evidence>
<evidence type="ECO:0008006" key="6">
    <source>
        <dbReference type="Google" id="ProtNLM"/>
    </source>
</evidence>
<feature type="region of interest" description="Disordered" evidence="1">
    <location>
        <begin position="187"/>
        <end position="208"/>
    </location>
</feature>
<organism evidence="4 5">
    <name type="scientific">Neocallimastix californiae</name>
    <dbReference type="NCBI Taxonomy" id="1754190"/>
    <lineage>
        <taxon>Eukaryota</taxon>
        <taxon>Fungi</taxon>
        <taxon>Fungi incertae sedis</taxon>
        <taxon>Chytridiomycota</taxon>
        <taxon>Chytridiomycota incertae sedis</taxon>
        <taxon>Neocallimastigomycetes</taxon>
        <taxon>Neocallimastigales</taxon>
        <taxon>Neocallimastigaceae</taxon>
        <taxon>Neocallimastix</taxon>
    </lineage>
</organism>
<reference evidence="4 5" key="1">
    <citation type="submission" date="2016-08" db="EMBL/GenBank/DDBJ databases">
        <title>A Parts List for Fungal Cellulosomes Revealed by Comparative Genomics.</title>
        <authorList>
            <consortium name="DOE Joint Genome Institute"/>
            <person name="Haitjema C.H."/>
            <person name="Gilmore S.P."/>
            <person name="Henske J.K."/>
            <person name="Solomon K.V."/>
            <person name="De Groot R."/>
            <person name="Kuo A."/>
            <person name="Mondo S.J."/>
            <person name="Salamov A.A."/>
            <person name="Labutti K."/>
            <person name="Zhao Z."/>
            <person name="Chiniquy J."/>
            <person name="Barry K."/>
            <person name="Brewer H.M."/>
            <person name="Purvine S.O."/>
            <person name="Wright A.T."/>
            <person name="Boxma B."/>
            <person name="Van Alen T."/>
            <person name="Hackstein J.H."/>
            <person name="Baker S.E."/>
            <person name="Grigoriev I.V."/>
            <person name="O'Malley M.A."/>
        </authorList>
    </citation>
    <scope>NUCLEOTIDE SEQUENCE [LARGE SCALE GENOMIC DNA]</scope>
    <source>
        <strain evidence="4 5">G1</strain>
    </source>
</reference>
<feature type="region of interest" description="Disordered" evidence="1">
    <location>
        <begin position="58"/>
        <end position="81"/>
    </location>
</feature>
<feature type="compositionally biased region" description="Polar residues" evidence="1">
    <location>
        <begin position="196"/>
        <end position="208"/>
    </location>
</feature>
<dbReference type="AlphaFoldDB" id="A0A1Y2ACH6"/>
<feature type="chain" id="PRO_5012372653" description="Mid2 domain-containing protein" evidence="3">
    <location>
        <begin position="23"/>
        <end position="208"/>
    </location>
</feature>
<protein>
    <recommendedName>
        <fullName evidence="6">Mid2 domain-containing protein</fullName>
    </recommendedName>
</protein>
<dbReference type="Proteomes" id="UP000193920">
    <property type="component" value="Unassembled WGS sequence"/>
</dbReference>
<keyword evidence="2" id="KW-0472">Membrane</keyword>
<comment type="caution">
    <text evidence="4">The sequence shown here is derived from an EMBL/GenBank/DDBJ whole genome shotgun (WGS) entry which is preliminary data.</text>
</comment>
<evidence type="ECO:0000256" key="2">
    <source>
        <dbReference type="SAM" id="Phobius"/>
    </source>
</evidence>
<keyword evidence="2" id="KW-1133">Transmembrane helix</keyword>
<evidence type="ECO:0000256" key="1">
    <source>
        <dbReference type="SAM" id="MobiDB-lite"/>
    </source>
</evidence>
<name>A0A1Y2ACH6_9FUNG</name>
<evidence type="ECO:0000313" key="5">
    <source>
        <dbReference type="Proteomes" id="UP000193920"/>
    </source>
</evidence>
<feature type="signal peptide" evidence="3">
    <location>
        <begin position="1"/>
        <end position="22"/>
    </location>
</feature>
<keyword evidence="5" id="KW-1185">Reference proteome</keyword>
<sequence>MGKKSFLISIFLLINVLTFVFSQEEIQNQSSVVGNEITSGENGNITKIDESTINQILINPTSSPSSSSTSSSASDSATNEKTTTIQTLKNYTMINPQTISKPITTKKDATPTTNTIDKKTTIDKKYPQTIYISYNKEGINENNGNNLMTFIYITGGVVSSLLVGWATFILYKKGINDETLISRTWDNNYEDDGNRNKSTISRNTLTHQ</sequence>
<feature type="compositionally biased region" description="Low complexity" evidence="1">
    <location>
        <begin position="60"/>
        <end position="77"/>
    </location>
</feature>
<gene>
    <name evidence="4" type="ORF">LY90DRAFT_708097</name>
</gene>
<proteinExistence type="predicted"/>
<feature type="transmembrane region" description="Helical" evidence="2">
    <location>
        <begin position="150"/>
        <end position="171"/>
    </location>
</feature>